<name>A0AAD9Q7Y9_ACRCE</name>
<comment type="caution">
    <text evidence="2">The sequence shown here is derived from an EMBL/GenBank/DDBJ whole genome shotgun (WGS) entry which is preliminary data.</text>
</comment>
<organism evidence="2 3">
    <name type="scientific">Acropora cervicornis</name>
    <name type="common">Staghorn coral</name>
    <dbReference type="NCBI Taxonomy" id="6130"/>
    <lineage>
        <taxon>Eukaryota</taxon>
        <taxon>Metazoa</taxon>
        <taxon>Cnidaria</taxon>
        <taxon>Anthozoa</taxon>
        <taxon>Hexacorallia</taxon>
        <taxon>Scleractinia</taxon>
        <taxon>Astrocoeniina</taxon>
        <taxon>Acroporidae</taxon>
        <taxon>Acropora</taxon>
    </lineage>
</organism>
<feature type="non-terminal residue" evidence="2">
    <location>
        <position position="137"/>
    </location>
</feature>
<gene>
    <name evidence="2" type="ORF">P5673_021622</name>
</gene>
<keyword evidence="1" id="KW-0472">Membrane</keyword>
<feature type="transmembrane region" description="Helical" evidence="1">
    <location>
        <begin position="12"/>
        <end position="31"/>
    </location>
</feature>
<proteinExistence type="predicted"/>
<dbReference type="Proteomes" id="UP001249851">
    <property type="component" value="Unassembled WGS sequence"/>
</dbReference>
<protein>
    <submittedName>
        <fullName evidence="2">Uncharacterized protein</fullName>
    </submittedName>
</protein>
<keyword evidence="1" id="KW-1133">Transmembrane helix</keyword>
<accession>A0AAD9Q7Y9</accession>
<sequence>MVILIEIQLIKLLFMYVLTGFFPSIFFFSIYSCTFVDKGLFDLGCLGPSLQRSTVSEPDANSLLNGNTEIEHVSRLLNLDRNRFQILYSVRLNFNCCRNYTISVGYFITSDFYKKMGLLWCRGDKDPKSCENSLHTV</sequence>
<evidence type="ECO:0000313" key="3">
    <source>
        <dbReference type="Proteomes" id="UP001249851"/>
    </source>
</evidence>
<reference evidence="2" key="1">
    <citation type="journal article" date="2023" name="G3 (Bethesda)">
        <title>Whole genome assembly and annotation of the endangered Caribbean coral Acropora cervicornis.</title>
        <authorList>
            <person name="Selwyn J.D."/>
            <person name="Vollmer S.V."/>
        </authorList>
    </citation>
    <scope>NUCLEOTIDE SEQUENCE</scope>
    <source>
        <strain evidence="2">K2</strain>
    </source>
</reference>
<keyword evidence="3" id="KW-1185">Reference proteome</keyword>
<reference evidence="2" key="2">
    <citation type="journal article" date="2023" name="Science">
        <title>Genomic signatures of disease resistance in endangered staghorn corals.</title>
        <authorList>
            <person name="Vollmer S.V."/>
            <person name="Selwyn J.D."/>
            <person name="Despard B.A."/>
            <person name="Roesel C.L."/>
        </authorList>
    </citation>
    <scope>NUCLEOTIDE SEQUENCE</scope>
    <source>
        <strain evidence="2">K2</strain>
    </source>
</reference>
<dbReference type="AlphaFoldDB" id="A0AAD9Q7Y9"/>
<evidence type="ECO:0000313" key="2">
    <source>
        <dbReference type="EMBL" id="KAK2556392.1"/>
    </source>
</evidence>
<dbReference type="EMBL" id="JARQWQ010000056">
    <property type="protein sequence ID" value="KAK2556392.1"/>
    <property type="molecule type" value="Genomic_DNA"/>
</dbReference>
<keyword evidence="1" id="KW-0812">Transmembrane</keyword>
<evidence type="ECO:0000256" key="1">
    <source>
        <dbReference type="SAM" id="Phobius"/>
    </source>
</evidence>